<evidence type="ECO:0000313" key="2">
    <source>
        <dbReference type="Proteomes" id="UP000383932"/>
    </source>
</evidence>
<accession>A0A5N5QWW9</accession>
<dbReference type="OrthoDB" id="3270019at2759"/>
<dbReference type="Proteomes" id="UP000383932">
    <property type="component" value="Unassembled WGS sequence"/>
</dbReference>
<reference evidence="1 2" key="1">
    <citation type="journal article" date="2019" name="Fungal Biol. Biotechnol.">
        <title>Draft genome sequence of fastidious pathogen Ceratobasidium theobromae, which causes vascular-streak dieback in Theobroma cacao.</title>
        <authorList>
            <person name="Ali S.S."/>
            <person name="Asman A."/>
            <person name="Shao J."/>
            <person name="Firmansyah A.P."/>
            <person name="Susilo A.W."/>
            <person name="Rosmana A."/>
            <person name="McMahon P."/>
            <person name="Junaid M."/>
            <person name="Guest D."/>
            <person name="Kheng T.Y."/>
            <person name="Meinhardt L.W."/>
            <person name="Bailey B.A."/>
        </authorList>
    </citation>
    <scope>NUCLEOTIDE SEQUENCE [LARGE SCALE GENOMIC DNA]</scope>
    <source>
        <strain evidence="1 2">CT2</strain>
    </source>
</reference>
<keyword evidence="2" id="KW-1185">Reference proteome</keyword>
<organism evidence="1 2">
    <name type="scientific">Ceratobasidium theobromae</name>
    <dbReference type="NCBI Taxonomy" id="1582974"/>
    <lineage>
        <taxon>Eukaryota</taxon>
        <taxon>Fungi</taxon>
        <taxon>Dikarya</taxon>
        <taxon>Basidiomycota</taxon>
        <taxon>Agaricomycotina</taxon>
        <taxon>Agaricomycetes</taxon>
        <taxon>Cantharellales</taxon>
        <taxon>Ceratobasidiaceae</taxon>
        <taxon>Ceratobasidium</taxon>
    </lineage>
</organism>
<dbReference type="AlphaFoldDB" id="A0A5N5QWW9"/>
<sequence length="871" mass="97968">MAATTNPDTTMVDISQPENSLNDTILKKTASHPRLSSVTGYELESEDRDSLLDIVVDSMGKQLKDTTRECTRTDGGLAVGLMRAHGLRDFTHVLAYLNTKPEWFLPAGRSKIPGYDPFHNAFVSEYKGNCHEVFLNTLNGYLSLRSQGGRKVKPYARTISVVQSSGMGKSRMIQEASSLVFTIPINLREELLSREFAYPPPDVAVRDYFTTFKERSDEAIEIKYTVFLDELFKHTLELIRRLGYDKESDLNQKWSEFLMEGQRTTTVGENRKRFFDTVVQNAEHRPETTLNIVGLKVSLQRSCEELRKAVTSQAKENRRFYLVSFDEAHGLNKPPIGGKITRSLYQNLEKVLAGLQNHRAFFVFLSTNFSLRQSPPSIVGHPSARSYAPHGDYLYPPITELPFDVFAKDYLQNNKPYTLENLCTIEAMSQFGRGLWHTHHEEWSKQARLVEGCFPSIIKSSLETVVKLAQSKLDPPNPMDLYEYQEHFAFNAGPPPKPTEVYLAAIGVRVGLTFDQSTTYSNNVESKLVEKYMRVAIVVPDHQEFMRTCAPSEPILAEAAGYTCNLSKDAPRVLAAYFGEGILARGERGEVVGRLLWTIAHDRALGTVTSSGHHPTPIFHLPIKVLDLLKSLFAPQLHNKLLHAKPMGDVHGPDLETAFANAYVSFSHFARAGDEEMLTGLNLCTALVRGMALQSQEGQRSIDAVIPIHLGELSDSILPPTTSAINIQIKNRQQCRQVHVNRSITVPNHELPCLSVVMELGDHRAMAGTRKDTDLIDIQDIKDTPVKILEENQLQEVRHYSVIAYGHGPDTYCVVPKEEVSRYSRILAPPGPLEDFPREEHEENVALVYGMKPFFMGAKNSPAPDWIDWEE</sequence>
<proteinExistence type="predicted"/>
<gene>
    <name evidence="1" type="ORF">CTheo_227</name>
</gene>
<protein>
    <submittedName>
        <fullName evidence="1">G2/mitotic-specific cyclin cdc13</fullName>
    </submittedName>
</protein>
<dbReference type="PANTHER" id="PTHR33266">
    <property type="entry name" value="CHROMOSOME 15, WHOLE GENOME SHOTGUN SEQUENCE"/>
    <property type="match status" value="1"/>
</dbReference>
<dbReference type="EMBL" id="SSOP01000002">
    <property type="protein sequence ID" value="KAB5596242.1"/>
    <property type="molecule type" value="Genomic_DNA"/>
</dbReference>
<comment type="caution">
    <text evidence="1">The sequence shown here is derived from an EMBL/GenBank/DDBJ whole genome shotgun (WGS) entry which is preliminary data.</text>
</comment>
<dbReference type="PANTHER" id="PTHR33266:SF1">
    <property type="entry name" value="F-BOX DOMAIN-CONTAINING PROTEIN"/>
    <property type="match status" value="1"/>
</dbReference>
<evidence type="ECO:0000313" key="1">
    <source>
        <dbReference type="EMBL" id="KAB5596242.1"/>
    </source>
</evidence>
<name>A0A5N5QWW9_9AGAM</name>